<dbReference type="RefSeq" id="WP_088051403.1">
    <property type="nucleotide sequence ID" value="NZ_BMJD01000036.1"/>
</dbReference>
<protein>
    <submittedName>
        <fullName evidence="9">Alkaline phosphatase-like protein</fullName>
    </submittedName>
</protein>
<keyword evidence="6 7" id="KW-0472">Membrane</keyword>
<dbReference type="PANTHER" id="PTHR42709">
    <property type="entry name" value="ALKALINE PHOSPHATASE LIKE PROTEIN"/>
    <property type="match status" value="1"/>
</dbReference>
<evidence type="ECO:0000259" key="8">
    <source>
        <dbReference type="Pfam" id="PF09335"/>
    </source>
</evidence>
<feature type="transmembrane region" description="Helical" evidence="7">
    <location>
        <begin position="50"/>
        <end position="72"/>
    </location>
</feature>
<keyword evidence="4 7" id="KW-0812">Transmembrane</keyword>
<dbReference type="InterPro" id="IPR051311">
    <property type="entry name" value="DedA_domain"/>
</dbReference>
<comment type="caution">
    <text evidence="9">The sequence shown here is derived from an EMBL/GenBank/DDBJ whole genome shotgun (WGS) entry which is preliminary data.</text>
</comment>
<dbReference type="PANTHER" id="PTHR42709:SF6">
    <property type="entry name" value="UNDECAPRENYL PHOSPHATE TRANSPORTER A"/>
    <property type="match status" value="1"/>
</dbReference>
<dbReference type="Proteomes" id="UP000621492">
    <property type="component" value="Unassembled WGS sequence"/>
</dbReference>
<dbReference type="Pfam" id="PF09335">
    <property type="entry name" value="VTT_dom"/>
    <property type="match status" value="1"/>
</dbReference>
<gene>
    <name evidence="9" type="primary">apl</name>
    <name evidence="9" type="ORF">GCM10011409_34920</name>
</gene>
<sequence>MQTWVTDIMEQFGYIGVFFMMALENVFPPIPSEVILPFAGFMTTTTQLTVMGVVVTSTTGSVLGAIILYRIGKLLDVKRMEKIVSRWGHIIRVKKEDIHKADEWFDRYGYWTVLFCRMIPLIRSLISIPAGMSNMKFWLFLLFTMIGTVAWNVILILIGAALGESWTNILQFMDIYSTIAYVLIGTGIVVFIILFISKKRNNKG</sequence>
<evidence type="ECO:0000256" key="4">
    <source>
        <dbReference type="ARBA" id="ARBA00022692"/>
    </source>
</evidence>
<keyword evidence="3" id="KW-1003">Cell membrane</keyword>
<feature type="transmembrane region" description="Helical" evidence="7">
    <location>
        <begin position="12"/>
        <end position="30"/>
    </location>
</feature>
<evidence type="ECO:0000256" key="3">
    <source>
        <dbReference type="ARBA" id="ARBA00022475"/>
    </source>
</evidence>
<evidence type="ECO:0000256" key="1">
    <source>
        <dbReference type="ARBA" id="ARBA00004651"/>
    </source>
</evidence>
<proteinExistence type="inferred from homology"/>
<evidence type="ECO:0000313" key="10">
    <source>
        <dbReference type="Proteomes" id="UP000621492"/>
    </source>
</evidence>
<reference evidence="9" key="2">
    <citation type="submission" date="2020-09" db="EMBL/GenBank/DDBJ databases">
        <authorList>
            <person name="Sun Q."/>
            <person name="Zhou Y."/>
        </authorList>
    </citation>
    <scope>NUCLEOTIDE SEQUENCE</scope>
    <source>
        <strain evidence="9">CGMCC 1.15454</strain>
    </source>
</reference>
<reference evidence="9" key="1">
    <citation type="journal article" date="2014" name="Int. J. Syst. Evol. Microbiol.">
        <title>Complete genome sequence of Corynebacterium casei LMG S-19264T (=DSM 44701T), isolated from a smear-ripened cheese.</title>
        <authorList>
            <consortium name="US DOE Joint Genome Institute (JGI-PGF)"/>
            <person name="Walter F."/>
            <person name="Albersmeier A."/>
            <person name="Kalinowski J."/>
            <person name="Ruckert C."/>
        </authorList>
    </citation>
    <scope>NUCLEOTIDE SEQUENCE</scope>
    <source>
        <strain evidence="9">CGMCC 1.15454</strain>
    </source>
</reference>
<feature type="transmembrane region" description="Helical" evidence="7">
    <location>
        <begin position="175"/>
        <end position="196"/>
    </location>
</feature>
<dbReference type="EMBL" id="BMJD01000036">
    <property type="protein sequence ID" value="GGB54318.1"/>
    <property type="molecule type" value="Genomic_DNA"/>
</dbReference>
<comment type="similarity">
    <text evidence="2">Belongs to the DedA family.</text>
</comment>
<evidence type="ECO:0000256" key="5">
    <source>
        <dbReference type="ARBA" id="ARBA00022989"/>
    </source>
</evidence>
<feature type="domain" description="VTT" evidence="8">
    <location>
        <begin position="30"/>
        <end position="160"/>
    </location>
</feature>
<keyword evidence="5 7" id="KW-1133">Transmembrane helix</keyword>
<keyword evidence="10" id="KW-1185">Reference proteome</keyword>
<organism evidence="9 10">
    <name type="scientific">Lentibacillus populi</name>
    <dbReference type="NCBI Taxonomy" id="1827502"/>
    <lineage>
        <taxon>Bacteria</taxon>
        <taxon>Bacillati</taxon>
        <taxon>Bacillota</taxon>
        <taxon>Bacilli</taxon>
        <taxon>Bacillales</taxon>
        <taxon>Bacillaceae</taxon>
        <taxon>Lentibacillus</taxon>
    </lineage>
</organism>
<dbReference type="AlphaFoldDB" id="A0A9W5X780"/>
<dbReference type="InterPro" id="IPR032816">
    <property type="entry name" value="VTT_dom"/>
</dbReference>
<evidence type="ECO:0000256" key="6">
    <source>
        <dbReference type="ARBA" id="ARBA00023136"/>
    </source>
</evidence>
<accession>A0A9W5X780</accession>
<dbReference type="GO" id="GO:0005886">
    <property type="term" value="C:plasma membrane"/>
    <property type="evidence" value="ECO:0007669"/>
    <property type="project" value="UniProtKB-SubCell"/>
</dbReference>
<name>A0A9W5X780_9BACI</name>
<evidence type="ECO:0000256" key="7">
    <source>
        <dbReference type="SAM" id="Phobius"/>
    </source>
</evidence>
<evidence type="ECO:0000256" key="2">
    <source>
        <dbReference type="ARBA" id="ARBA00010792"/>
    </source>
</evidence>
<feature type="transmembrane region" description="Helical" evidence="7">
    <location>
        <begin position="137"/>
        <end position="163"/>
    </location>
</feature>
<comment type="subcellular location">
    <subcellularLocation>
        <location evidence="1">Cell membrane</location>
        <topology evidence="1">Multi-pass membrane protein</topology>
    </subcellularLocation>
</comment>
<evidence type="ECO:0000313" key="9">
    <source>
        <dbReference type="EMBL" id="GGB54318.1"/>
    </source>
</evidence>